<keyword evidence="4" id="KW-0328">Glycosyltransferase</keyword>
<keyword evidence="5" id="KW-1185">Reference proteome</keyword>
<evidence type="ECO:0000313" key="5">
    <source>
        <dbReference type="Proteomes" id="UP001248581"/>
    </source>
</evidence>
<protein>
    <submittedName>
        <fullName evidence="4">Glycosyltransferase</fullName>
        <ecNumber evidence="4">2.4.-.-</ecNumber>
    </submittedName>
</protein>
<evidence type="ECO:0000259" key="3">
    <source>
        <dbReference type="Pfam" id="PF13439"/>
    </source>
</evidence>
<dbReference type="InterPro" id="IPR001296">
    <property type="entry name" value="Glyco_trans_1"/>
</dbReference>
<keyword evidence="1 4" id="KW-0808">Transferase</keyword>
<proteinExistence type="predicted"/>
<dbReference type="PANTHER" id="PTHR46401">
    <property type="entry name" value="GLYCOSYLTRANSFERASE WBBK-RELATED"/>
    <property type="match status" value="1"/>
</dbReference>
<feature type="domain" description="Glycosyl transferase family 1" evidence="2">
    <location>
        <begin position="206"/>
        <end position="356"/>
    </location>
</feature>
<dbReference type="GO" id="GO:0016757">
    <property type="term" value="F:glycosyltransferase activity"/>
    <property type="evidence" value="ECO:0007669"/>
    <property type="project" value="UniProtKB-KW"/>
</dbReference>
<dbReference type="SUPFAM" id="SSF53756">
    <property type="entry name" value="UDP-Glycosyltransferase/glycogen phosphorylase"/>
    <property type="match status" value="1"/>
</dbReference>
<dbReference type="EC" id="2.4.-.-" evidence="4"/>
<gene>
    <name evidence="4" type="ORF">RI845_18280</name>
</gene>
<feature type="domain" description="Glycosyltransferase subfamily 4-like N-terminal" evidence="3">
    <location>
        <begin position="52"/>
        <end position="192"/>
    </location>
</feature>
<dbReference type="PANTHER" id="PTHR46401:SF2">
    <property type="entry name" value="GLYCOSYLTRANSFERASE WBBK-RELATED"/>
    <property type="match status" value="1"/>
</dbReference>
<dbReference type="Pfam" id="PF13439">
    <property type="entry name" value="Glyco_transf_4"/>
    <property type="match status" value="1"/>
</dbReference>
<dbReference type="Pfam" id="PF00534">
    <property type="entry name" value="Glycos_transf_1"/>
    <property type="match status" value="1"/>
</dbReference>
<dbReference type="InterPro" id="IPR028098">
    <property type="entry name" value="Glyco_trans_4-like_N"/>
</dbReference>
<dbReference type="EMBL" id="CP134146">
    <property type="protein sequence ID" value="WNC68453.1"/>
    <property type="molecule type" value="Genomic_DNA"/>
</dbReference>
<name>A0ABY9THZ6_9GAMM</name>
<evidence type="ECO:0000313" key="4">
    <source>
        <dbReference type="EMBL" id="WNC68453.1"/>
    </source>
</evidence>
<evidence type="ECO:0000256" key="1">
    <source>
        <dbReference type="ARBA" id="ARBA00022679"/>
    </source>
</evidence>
<sequence>MNLKILAISYLYPSSDKPNHGVFVHNRLKAMSKYTDVTVINPVPYFPFLNAVIKNKNILPQETINGITVYHPRFLSFPKIFKFIEIFTYKWAIEKVVKEIGFEFNLIDLHWTFPDLPTGNYLSKKYKKPFNVTLRGMEAFHEQDFGIRKYVVQHYLKKANHIISLSQEMADKSNQLSNTKDKTTIVRNGVDTGAFYYIDKNFCRDLLGISKNEKIILGVGSYIYRKGFDIVIKQIREVQQTKGCENVKYYILGSAGPEGNYKKELDALIIKEGIANSVVFINSVKNNELIHWYNAADVFCLSSRGEGSPNVLNEALACGTPVVAASVGGVSDIMNSLPNLGVMVDVGDDSGLIKGLTNQFLFPPNREGISKAFNVFNWDWCAQQIIEVISE</sequence>
<dbReference type="RefSeq" id="WP_348387609.1">
    <property type="nucleotide sequence ID" value="NZ_CP134146.1"/>
</dbReference>
<dbReference type="Gene3D" id="3.40.50.2000">
    <property type="entry name" value="Glycogen Phosphorylase B"/>
    <property type="match status" value="2"/>
</dbReference>
<accession>A0ABY9THZ6</accession>
<dbReference type="Proteomes" id="UP001248581">
    <property type="component" value="Chromosome"/>
</dbReference>
<evidence type="ECO:0000259" key="2">
    <source>
        <dbReference type="Pfam" id="PF00534"/>
    </source>
</evidence>
<organism evidence="4 5">
    <name type="scientific">Thalassotalea nanhaiensis</name>
    <dbReference type="NCBI Taxonomy" id="3065648"/>
    <lineage>
        <taxon>Bacteria</taxon>
        <taxon>Pseudomonadati</taxon>
        <taxon>Pseudomonadota</taxon>
        <taxon>Gammaproteobacteria</taxon>
        <taxon>Alteromonadales</taxon>
        <taxon>Colwelliaceae</taxon>
        <taxon>Thalassotalea</taxon>
    </lineage>
</organism>
<reference evidence="5" key="1">
    <citation type="submission" date="2023-09" db="EMBL/GenBank/DDBJ databases">
        <authorList>
            <person name="Li S."/>
            <person name="Li X."/>
            <person name="Zhang C."/>
            <person name="Zhao Z."/>
        </authorList>
    </citation>
    <scope>NUCLEOTIDE SEQUENCE [LARGE SCALE GENOMIC DNA]</scope>
    <source>
        <strain evidence="5">SQ345</strain>
    </source>
</reference>